<reference evidence="1" key="1">
    <citation type="submission" date="2021-01" db="EMBL/GenBank/DDBJ databases">
        <authorList>
            <consortium name="Genoscope - CEA"/>
            <person name="William W."/>
        </authorList>
    </citation>
    <scope>NUCLEOTIDE SEQUENCE</scope>
</reference>
<accession>A0A8S1W4D7</accession>
<organism evidence="1 2">
    <name type="scientific">Paramecium pentaurelia</name>
    <dbReference type="NCBI Taxonomy" id="43138"/>
    <lineage>
        <taxon>Eukaryota</taxon>
        <taxon>Sar</taxon>
        <taxon>Alveolata</taxon>
        <taxon>Ciliophora</taxon>
        <taxon>Intramacronucleata</taxon>
        <taxon>Oligohymenophorea</taxon>
        <taxon>Peniculida</taxon>
        <taxon>Parameciidae</taxon>
        <taxon>Paramecium</taxon>
    </lineage>
</organism>
<keyword evidence="2" id="KW-1185">Reference proteome</keyword>
<name>A0A8S1W4D7_9CILI</name>
<proteinExistence type="predicted"/>
<dbReference type="EMBL" id="CAJJDO010000081">
    <property type="protein sequence ID" value="CAD8183803.1"/>
    <property type="molecule type" value="Genomic_DNA"/>
</dbReference>
<evidence type="ECO:0000313" key="1">
    <source>
        <dbReference type="EMBL" id="CAD8183803.1"/>
    </source>
</evidence>
<gene>
    <name evidence="1" type="ORF">PPENT_87.1.T0810188</name>
</gene>
<comment type="caution">
    <text evidence="1">The sequence shown here is derived from an EMBL/GenBank/DDBJ whole genome shotgun (WGS) entry which is preliminary data.</text>
</comment>
<dbReference type="Proteomes" id="UP000689195">
    <property type="component" value="Unassembled WGS sequence"/>
</dbReference>
<evidence type="ECO:0000313" key="2">
    <source>
        <dbReference type="Proteomes" id="UP000689195"/>
    </source>
</evidence>
<dbReference type="AlphaFoldDB" id="A0A8S1W4D7"/>
<protein>
    <submittedName>
        <fullName evidence="1">Uncharacterized protein</fullName>
    </submittedName>
</protein>
<sequence length="88" mass="10707">MEYIKKKAQPYLIFGLIEQKINQNAVFRYKDPLIKIFQQLQFKNSQKLALLILEVFYKKQSLIKNLQKDYQKALTEMVMRQLRQYYGL</sequence>